<reference evidence="4 5" key="1">
    <citation type="journal article" date="2011" name="Stand. Genomic Sci.">
        <title>Complete genome sequence of the gliding freshwater bacterium Fluviicola taffensis type strain (RW262).</title>
        <authorList>
            <person name="Woyke T."/>
            <person name="Chertkov O."/>
            <person name="Lapidus A."/>
            <person name="Nolan M."/>
            <person name="Lucas S."/>
            <person name="Del Rio T.G."/>
            <person name="Tice H."/>
            <person name="Cheng J.F."/>
            <person name="Tapia R."/>
            <person name="Han C."/>
            <person name="Goodwin L."/>
            <person name="Pitluck S."/>
            <person name="Liolios K."/>
            <person name="Pagani I."/>
            <person name="Ivanova N."/>
            <person name="Huntemann M."/>
            <person name="Mavromatis K."/>
            <person name="Mikhailova N."/>
            <person name="Pati A."/>
            <person name="Chen A."/>
            <person name="Palaniappan K."/>
            <person name="Land M."/>
            <person name="Hauser L."/>
            <person name="Brambilla E.M."/>
            <person name="Rohde M."/>
            <person name="Mwirichia R."/>
            <person name="Sikorski J."/>
            <person name="Tindall B.J."/>
            <person name="Goker M."/>
            <person name="Bristow J."/>
            <person name="Eisen J.A."/>
            <person name="Markowitz V."/>
            <person name="Hugenholtz P."/>
            <person name="Klenk H.P."/>
            <person name="Kyrpides N.C."/>
        </authorList>
    </citation>
    <scope>NUCLEOTIDE SEQUENCE [LARGE SCALE GENOMIC DNA]</scope>
    <source>
        <strain evidence="5">DSM 16823 / RW262 / RW262</strain>
    </source>
</reference>
<organism evidence="4 5">
    <name type="scientific">Fluviicola taffensis (strain DSM 16823 / NCIMB 13979 / RW262)</name>
    <dbReference type="NCBI Taxonomy" id="755732"/>
    <lineage>
        <taxon>Bacteria</taxon>
        <taxon>Pseudomonadati</taxon>
        <taxon>Bacteroidota</taxon>
        <taxon>Flavobacteriia</taxon>
        <taxon>Flavobacteriales</taxon>
        <taxon>Crocinitomicaceae</taxon>
        <taxon>Fluviicola</taxon>
    </lineage>
</organism>
<keyword evidence="4" id="KW-0560">Oxidoreductase</keyword>
<feature type="domain" description="Secretion system C-terminal sorting" evidence="3">
    <location>
        <begin position="381"/>
        <end position="439"/>
    </location>
</feature>
<dbReference type="EMBL" id="CP002542">
    <property type="protein sequence ID" value="AEA45772.1"/>
    <property type="molecule type" value="Genomic_DNA"/>
</dbReference>
<keyword evidence="5" id="KW-1185">Reference proteome</keyword>
<evidence type="ECO:0000256" key="1">
    <source>
        <dbReference type="ARBA" id="ARBA00022729"/>
    </source>
</evidence>
<dbReference type="EC" id="1.1.5.2" evidence="4"/>
<reference evidence="5" key="2">
    <citation type="submission" date="2011-02" db="EMBL/GenBank/DDBJ databases">
        <title>The complete genome of Fluviicola taffensis DSM 16823.</title>
        <authorList>
            <consortium name="US DOE Joint Genome Institute (JGI-PGF)"/>
            <person name="Lucas S."/>
            <person name="Copeland A."/>
            <person name="Lapidus A."/>
            <person name="Bruce D."/>
            <person name="Goodwin L."/>
            <person name="Pitluck S."/>
            <person name="Kyrpides N."/>
            <person name="Mavromatis K."/>
            <person name="Ivanova N."/>
            <person name="Mikhailova N."/>
            <person name="Pagani I."/>
            <person name="Chertkov O."/>
            <person name="Detter J.C."/>
            <person name="Han C."/>
            <person name="Tapia R."/>
            <person name="Land M."/>
            <person name="Hauser L."/>
            <person name="Markowitz V."/>
            <person name="Cheng J.-F."/>
            <person name="Hugenholtz P."/>
            <person name="Woyke T."/>
            <person name="Wu D."/>
            <person name="Tindall B."/>
            <person name="Pomrenke H.G."/>
            <person name="Brambilla E."/>
            <person name="Klenk H.-P."/>
            <person name="Eisen J.A."/>
        </authorList>
    </citation>
    <scope>NUCLEOTIDE SEQUENCE [LARGE SCALE GENOMIC DNA]</scope>
    <source>
        <strain evidence="5">DSM 16823 / RW262 / RW262</strain>
    </source>
</reference>
<dbReference type="Proteomes" id="UP000007463">
    <property type="component" value="Chromosome"/>
</dbReference>
<dbReference type="InterPro" id="IPR011041">
    <property type="entry name" value="Quinoprot_gluc/sorb_DH_b-prop"/>
</dbReference>
<dbReference type="InterPro" id="IPR011042">
    <property type="entry name" value="6-blade_b-propeller_TolB-like"/>
</dbReference>
<evidence type="ECO:0000313" key="4">
    <source>
        <dbReference type="EMBL" id="AEA45772.1"/>
    </source>
</evidence>
<dbReference type="InterPro" id="IPR026444">
    <property type="entry name" value="Secre_tail"/>
</dbReference>
<dbReference type="KEGG" id="fte:Fluta_3805"/>
<dbReference type="NCBIfam" id="TIGR04183">
    <property type="entry name" value="Por_Secre_tail"/>
    <property type="match status" value="1"/>
</dbReference>
<dbReference type="GO" id="GO:0008876">
    <property type="term" value="F:quinoprotein glucose dehydrogenase activity"/>
    <property type="evidence" value="ECO:0007669"/>
    <property type="project" value="UniProtKB-EC"/>
</dbReference>
<keyword evidence="1" id="KW-0732">Signal</keyword>
<dbReference type="OrthoDB" id="9770043at2"/>
<dbReference type="SUPFAM" id="SSF50952">
    <property type="entry name" value="Soluble quinoprotein glucose dehydrogenase"/>
    <property type="match status" value="1"/>
</dbReference>
<protein>
    <submittedName>
        <fullName evidence="4">Quinoprotein glucose dehydrogenase</fullName>
        <ecNumber evidence="4">1.1.5.2</ecNumber>
    </submittedName>
</protein>
<sequence precursor="true">MEFKNLLFIVSCGLVPLVQAQTTQQIGSTTVTIDTLTSDVSTPWEIKVEGNTHLWVTERSGLVSRIDLTTGVKTVVLNLTSTVRAVSESGLLGMALHPDFENTPEVFLVYTYGTPDGQGFFKERLVKYTFNGTNLINPAILLDNILAWNNHNGSRLHFLPDNTLLMSTGECYEDQLAQDPNSLSGKYLRLNMDGSIPANNPTSGSYVYSLGHRNSQGICALPDGKILISEHGPSTDDELQILQSGKNYGWPLIHGFCDEPFENTPCGTGLYTEPIHAWTPTIATSDLVYYQNSAFPEWNNRVLMVTLNGQRVVAMELNATSTSVMDEDQYFQGQFGRLRDIAIGPNQEIYIATNSGDHSIIRITPPTTLGTTEFQTSLFSIFPNPSNTFIQLLSENRAEQVSILDLNGKSVLELKQVEQGTQIDISMLPVGMYSVEIKFIGVSEIQRQKFMKIASQLEQSAEIH</sequence>
<dbReference type="Pfam" id="PF07995">
    <property type="entry name" value="GSDH"/>
    <property type="match status" value="1"/>
</dbReference>
<dbReference type="Pfam" id="PF18962">
    <property type="entry name" value="Por_Secre_tail"/>
    <property type="match status" value="1"/>
</dbReference>
<dbReference type="InterPro" id="IPR012938">
    <property type="entry name" value="Glc/Sorbosone_DH"/>
</dbReference>
<evidence type="ECO:0000259" key="2">
    <source>
        <dbReference type="Pfam" id="PF07995"/>
    </source>
</evidence>
<evidence type="ECO:0000259" key="3">
    <source>
        <dbReference type="Pfam" id="PF18962"/>
    </source>
</evidence>
<proteinExistence type="predicted"/>
<dbReference type="AlphaFoldDB" id="F2IGA6"/>
<name>F2IGA6_FLUTR</name>
<dbReference type="eggNOG" id="COG2133">
    <property type="taxonomic scope" value="Bacteria"/>
</dbReference>
<accession>F2IGA6</accession>
<dbReference type="RefSeq" id="WP_013688530.1">
    <property type="nucleotide sequence ID" value="NC_015321.1"/>
</dbReference>
<dbReference type="Gene3D" id="2.120.10.30">
    <property type="entry name" value="TolB, C-terminal domain"/>
    <property type="match status" value="1"/>
</dbReference>
<dbReference type="PANTHER" id="PTHR19328">
    <property type="entry name" value="HEDGEHOG-INTERACTING PROTEIN"/>
    <property type="match status" value="1"/>
</dbReference>
<evidence type="ECO:0000313" key="5">
    <source>
        <dbReference type="Proteomes" id="UP000007463"/>
    </source>
</evidence>
<gene>
    <name evidence="4" type="ordered locus">Fluta_3805</name>
</gene>
<dbReference type="PANTHER" id="PTHR19328:SF13">
    <property type="entry name" value="HIPL1 PROTEIN"/>
    <property type="match status" value="1"/>
</dbReference>
<feature type="domain" description="Glucose/Sorbosone dehydrogenase" evidence="2">
    <location>
        <begin position="41"/>
        <end position="362"/>
    </location>
</feature>
<dbReference type="HOGENOM" id="CLU_012253_0_1_10"/>